<dbReference type="PANTHER" id="PTHR12227:SF0">
    <property type="entry name" value="GLYCERATE KINASE"/>
    <property type="match status" value="1"/>
</dbReference>
<dbReference type="InterPro" id="IPR038614">
    <property type="entry name" value="GK_N_sf"/>
</dbReference>
<dbReference type="InterPro" id="IPR025286">
    <property type="entry name" value="MOFRL_assoc_dom"/>
</dbReference>
<keyword evidence="3" id="KW-0670">Pyruvate</keyword>
<dbReference type="GO" id="GO:0005737">
    <property type="term" value="C:cytoplasm"/>
    <property type="evidence" value="ECO:0007669"/>
    <property type="project" value="TreeGrafter"/>
</dbReference>
<dbReference type="Pfam" id="PF13660">
    <property type="entry name" value="DUF4147"/>
    <property type="match status" value="1"/>
</dbReference>
<dbReference type="SUPFAM" id="SSF82544">
    <property type="entry name" value="GckA/TtuD-like"/>
    <property type="match status" value="1"/>
</dbReference>
<dbReference type="AlphaFoldDB" id="A0A4Q1AXP6"/>
<sequence length="386" mass="42960">MSKEILEKLYFKAVNKVKAKNLIQNNISLKDNILTLVDTKYDLAKYSGLYIFSVGKASFSMAREVEKLLKDKITGGLAVCLEEKKLKYIDTFKSSHPLVTKRSFKAGNLLIEKMSSLSEKDLVLFFLSGGASAMVEKPIEGLSFKDFEKVSTAVLKSGVDIKVLNSVRKSISQIKGGKLASYTKAKCLTLVLSDVIGDDLNTIGSALMYDKKVPHYIIGNNKIALKEAKESIKNKVEKTKIITTKLNKNTKSAAKYIKEIVQKYDNNYDSFALFFAGETTTKVKANGIGGRNQELALRLLEETQFSENISILCAGSDGIDGNSNSAGAFIDKDIYSKIKKMNLDKNEYLKNCDSNTFFKKLNYDFTIKATGTNVMDFIFVLKIKRS</sequence>
<proteinExistence type="predicted"/>
<dbReference type="Pfam" id="PF05161">
    <property type="entry name" value="MOFRL"/>
    <property type="match status" value="1"/>
</dbReference>
<dbReference type="EMBL" id="NXIE01000002">
    <property type="protein sequence ID" value="RXK13120.1"/>
    <property type="molecule type" value="Genomic_DNA"/>
</dbReference>
<dbReference type="PANTHER" id="PTHR12227">
    <property type="entry name" value="GLYCERATE KINASE"/>
    <property type="match status" value="1"/>
</dbReference>
<keyword evidence="4" id="KW-1185">Reference proteome</keyword>
<dbReference type="RefSeq" id="WP_129060940.1">
    <property type="nucleotide sequence ID" value="NZ_NXIE01000002.1"/>
</dbReference>
<dbReference type="OrthoDB" id="9766552at2"/>
<dbReference type="GO" id="GO:0008887">
    <property type="term" value="F:glycerate kinase activity"/>
    <property type="evidence" value="ECO:0007669"/>
    <property type="project" value="InterPro"/>
</dbReference>
<dbReference type="InterPro" id="IPR007835">
    <property type="entry name" value="MOFRL"/>
</dbReference>
<accession>A0A4Q1AXP6</accession>
<protein>
    <submittedName>
        <fullName evidence="3">Hydroxypyruvate reductase</fullName>
    </submittedName>
</protein>
<name>A0A4Q1AXP6_9BACT</name>
<reference evidence="3 4" key="1">
    <citation type="submission" date="2017-09" db="EMBL/GenBank/DDBJ databases">
        <title>Genomics of the genus Arcobacter.</title>
        <authorList>
            <person name="Perez-Cataluna A."/>
            <person name="Figueras M.J."/>
            <person name="Salas-Masso N."/>
        </authorList>
    </citation>
    <scope>NUCLEOTIDE SEQUENCE [LARGE SCALE GENOMIC DNA]</scope>
    <source>
        <strain evidence="3 4">F156-34</strain>
    </source>
</reference>
<evidence type="ECO:0000313" key="4">
    <source>
        <dbReference type="Proteomes" id="UP000289718"/>
    </source>
</evidence>
<organism evidence="3 4">
    <name type="scientific">Halarcobacter mediterraneus</name>
    <dbReference type="NCBI Taxonomy" id="2023153"/>
    <lineage>
        <taxon>Bacteria</taxon>
        <taxon>Pseudomonadati</taxon>
        <taxon>Campylobacterota</taxon>
        <taxon>Epsilonproteobacteria</taxon>
        <taxon>Campylobacterales</taxon>
        <taxon>Arcobacteraceae</taxon>
        <taxon>Halarcobacter</taxon>
    </lineage>
</organism>
<dbReference type="Gene3D" id="3.40.50.10180">
    <property type="entry name" value="Glycerate kinase, MOFRL-like N-terminal domain"/>
    <property type="match status" value="1"/>
</dbReference>
<evidence type="ECO:0000259" key="2">
    <source>
        <dbReference type="Pfam" id="PF13660"/>
    </source>
</evidence>
<comment type="caution">
    <text evidence="3">The sequence shown here is derived from an EMBL/GenBank/DDBJ whole genome shotgun (WGS) entry which is preliminary data.</text>
</comment>
<evidence type="ECO:0000259" key="1">
    <source>
        <dbReference type="Pfam" id="PF05161"/>
    </source>
</evidence>
<gene>
    <name evidence="3" type="ORF">CP965_04800</name>
</gene>
<feature type="domain" description="MOFRL-associated" evidence="2">
    <location>
        <begin position="6"/>
        <end position="210"/>
    </location>
</feature>
<dbReference type="InterPro" id="IPR039760">
    <property type="entry name" value="MOFRL_protein"/>
</dbReference>
<dbReference type="Proteomes" id="UP000289718">
    <property type="component" value="Unassembled WGS sequence"/>
</dbReference>
<evidence type="ECO:0000313" key="3">
    <source>
        <dbReference type="EMBL" id="RXK13120.1"/>
    </source>
</evidence>
<feature type="domain" description="MOFRL" evidence="1">
    <location>
        <begin position="272"/>
        <end position="376"/>
    </location>
</feature>